<dbReference type="PATRIC" id="fig|1495769.3.peg.65"/>
<dbReference type="EMBL" id="LM655252">
    <property type="protein sequence ID" value="CDZ16343.1"/>
    <property type="molecule type" value="Genomic_DNA"/>
</dbReference>
<dbReference type="SUPFAM" id="SSF53335">
    <property type="entry name" value="S-adenosyl-L-methionine-dependent methyltransferases"/>
    <property type="match status" value="1"/>
</dbReference>
<dbReference type="SUPFAM" id="SSF53790">
    <property type="entry name" value="Tetrapyrrole methylase"/>
    <property type="match status" value="1"/>
</dbReference>
<keyword evidence="5" id="KW-0169">Cobalamin biosynthesis</keyword>
<dbReference type="InterPro" id="IPR029063">
    <property type="entry name" value="SAM-dependent_MTases_sf"/>
</dbReference>
<dbReference type="Gene3D" id="3.40.50.150">
    <property type="entry name" value="Vaccinia Virus protein VP39"/>
    <property type="match status" value="1"/>
</dbReference>
<comment type="pathway">
    <text evidence="3">Cofactor biosynthesis; adenosylcobalamin biosynthesis.</text>
</comment>
<dbReference type="Pfam" id="PF02390">
    <property type="entry name" value="Methyltransf_4"/>
    <property type="match status" value="1"/>
</dbReference>
<dbReference type="InterPro" id="IPR014008">
    <property type="entry name" value="Cbl_synth_MTase_CbiT"/>
</dbReference>
<dbReference type="Pfam" id="PF00590">
    <property type="entry name" value="TP_methylase"/>
    <property type="match status" value="1"/>
</dbReference>
<dbReference type="PIRSF" id="PIRSF036428">
    <property type="entry name" value="CobL"/>
    <property type="match status" value="1"/>
</dbReference>
<evidence type="ECO:0000256" key="1">
    <source>
        <dbReference type="ARBA" id="ARBA00000142"/>
    </source>
</evidence>
<dbReference type="Gene3D" id="3.40.1010.10">
    <property type="entry name" value="Cobalt-precorrin-4 Transmethylase, Domain 1"/>
    <property type="match status" value="1"/>
</dbReference>
<dbReference type="AlphaFoldDB" id="A0A078KDR0"/>
<evidence type="ECO:0000256" key="8">
    <source>
        <dbReference type="ARBA" id="ARBA00022691"/>
    </source>
</evidence>
<dbReference type="InterPro" id="IPR014777">
    <property type="entry name" value="4pyrrole_Mease_sub1"/>
</dbReference>
<dbReference type="EC" id="2.1.1.33" evidence="4"/>
<sequence length="412" mass="46079">MLPWLSIIGIGEDGLKGLIKAAIIAIAQSKILFGGQRHINLFKIYGKETYNWSYPIEQGIKHLCYFRGNKVAILASGDPFFFGIGTILTQRIPIKEIRCYPSISVFSLVCARIGWTMQDVEVISLHGGRTQECIYPYLHDGARIILLTYNETSPAIISALLVDRGFGKSKFIILEGLNGPYERVRAMTAHSFINYNNNDINPLNVIAIDVIANIEIITLPLTFGRCDNWFDNNGQITKSDIRALTIAKLAPRRMELLWDIGAGSGSISIEWMLIHPSLEAIAIEVNEKRAINIMQNAYRLGVNNLCIVNGDSMDIIYDLAFIKKPDAIFIGGGAGVANTKIISFCMNILRHKGRLVINAVTLKSELALIRYYYIFGGTLIRVAIEQVSSLGNNWGWKSKRTVTQWCWSNIFN</sequence>
<evidence type="ECO:0000259" key="10">
    <source>
        <dbReference type="Pfam" id="PF00590"/>
    </source>
</evidence>
<dbReference type="InterPro" id="IPR000878">
    <property type="entry name" value="4pyrrol_Mease"/>
</dbReference>
<reference evidence="12" key="1">
    <citation type="submission" date="2014-07" db="EMBL/GenBank/DDBJ databases">
        <authorList>
            <person name="Santos-Garcia D."/>
        </authorList>
    </citation>
    <scope>NUCLEOTIDE SEQUENCE [LARGE SCALE GENOMIC DNA]</scope>
</reference>
<dbReference type="GO" id="GO:0009236">
    <property type="term" value="P:cobalamin biosynthetic process"/>
    <property type="evidence" value="ECO:0007669"/>
    <property type="project" value="UniProtKB-UniPathway"/>
</dbReference>
<evidence type="ECO:0000256" key="3">
    <source>
        <dbReference type="ARBA" id="ARBA00004953"/>
    </source>
</evidence>
<gene>
    <name evidence="11" type="primary">cobL</name>
    <name evidence="11" type="ORF">CEM_071</name>
</gene>
<evidence type="ECO:0000256" key="7">
    <source>
        <dbReference type="ARBA" id="ARBA00022679"/>
    </source>
</evidence>
<dbReference type="InterPro" id="IPR012818">
    <property type="entry name" value="CbiE"/>
</dbReference>
<keyword evidence="9" id="KW-0819">tRNA processing</keyword>
<accession>A0A078KDR0</accession>
<dbReference type="NCBIfam" id="TIGR02469">
    <property type="entry name" value="CbiT"/>
    <property type="match status" value="1"/>
</dbReference>
<dbReference type="GO" id="GO:0008176">
    <property type="term" value="F:tRNA (guanine(46)-N7)-methyltransferase activity"/>
    <property type="evidence" value="ECO:0007669"/>
    <property type="project" value="UniProtKB-EC"/>
</dbReference>
<dbReference type="HOGENOM" id="CLU_031955_0_0_6"/>
<evidence type="ECO:0000256" key="6">
    <source>
        <dbReference type="ARBA" id="ARBA00022603"/>
    </source>
</evidence>
<evidence type="ECO:0000313" key="12">
    <source>
        <dbReference type="Proteomes" id="UP000032420"/>
    </source>
</evidence>
<keyword evidence="12" id="KW-1185">Reference proteome</keyword>
<dbReference type="KEGG" id="eme:CEM_071"/>
<dbReference type="InterPro" id="IPR035996">
    <property type="entry name" value="4pyrrol_Methylase_sf"/>
</dbReference>
<dbReference type="InterPro" id="IPR006365">
    <property type="entry name" value="Cbl_synth_CobL"/>
</dbReference>
<evidence type="ECO:0000256" key="5">
    <source>
        <dbReference type="ARBA" id="ARBA00022573"/>
    </source>
</evidence>
<dbReference type="NCBIfam" id="TIGR02467">
    <property type="entry name" value="CbiE"/>
    <property type="match status" value="1"/>
</dbReference>
<dbReference type="STRING" id="1495769.CEM_071"/>
<dbReference type="InterPro" id="IPR003358">
    <property type="entry name" value="tRNA_(Gua-N-7)_MeTrfase_Trmb"/>
</dbReference>
<evidence type="ECO:0000256" key="9">
    <source>
        <dbReference type="ARBA" id="ARBA00022694"/>
    </source>
</evidence>
<protein>
    <recommendedName>
        <fullName evidence="4">tRNA (guanine(46)-N(7))-methyltransferase</fullName>
        <ecNumber evidence="4">2.1.1.33</ecNumber>
    </recommendedName>
</protein>
<keyword evidence="7 11" id="KW-0808">Transferase</keyword>
<dbReference type="PANTHER" id="PTHR43182">
    <property type="entry name" value="COBALT-PRECORRIN-6B C(15)-METHYLTRANSFERASE (DECARBOXYLATING)"/>
    <property type="match status" value="1"/>
</dbReference>
<evidence type="ECO:0000256" key="4">
    <source>
        <dbReference type="ARBA" id="ARBA00011977"/>
    </source>
</evidence>
<keyword evidence="8" id="KW-0949">S-adenosyl-L-methionine</keyword>
<dbReference type="GO" id="GO:0008276">
    <property type="term" value="F:protein methyltransferase activity"/>
    <property type="evidence" value="ECO:0007669"/>
    <property type="project" value="InterPro"/>
</dbReference>
<dbReference type="UniPathway" id="UPA00148"/>
<dbReference type="InterPro" id="IPR050714">
    <property type="entry name" value="Cobalamin_biosynth_MTase"/>
</dbReference>
<name>A0A078KDR0_9GAMM</name>
<comment type="function">
    <text evidence="2">Catalyzes the formation of N(7)-methylguanine at position 46 (m7G46) in tRNA.</text>
</comment>
<dbReference type="OrthoDB" id="9787825at2"/>
<dbReference type="CDD" id="cd11644">
    <property type="entry name" value="Precorrin-6Y-MT"/>
    <property type="match status" value="1"/>
</dbReference>
<evidence type="ECO:0000313" key="11">
    <source>
        <dbReference type="EMBL" id="CDZ16343.1"/>
    </source>
</evidence>
<evidence type="ECO:0000256" key="2">
    <source>
        <dbReference type="ARBA" id="ARBA00003015"/>
    </source>
</evidence>
<dbReference type="PANTHER" id="PTHR43182:SF1">
    <property type="entry name" value="COBALT-PRECORRIN-7 C(5)-METHYLTRANSFERASE"/>
    <property type="match status" value="1"/>
</dbReference>
<comment type="catalytic activity">
    <reaction evidence="1">
        <text>guanosine(46) in tRNA + S-adenosyl-L-methionine = N(7)-methylguanosine(46) in tRNA + S-adenosyl-L-homocysteine</text>
        <dbReference type="Rhea" id="RHEA:42708"/>
        <dbReference type="Rhea" id="RHEA-COMP:10188"/>
        <dbReference type="Rhea" id="RHEA-COMP:10189"/>
        <dbReference type="ChEBI" id="CHEBI:57856"/>
        <dbReference type="ChEBI" id="CHEBI:59789"/>
        <dbReference type="ChEBI" id="CHEBI:74269"/>
        <dbReference type="ChEBI" id="CHEBI:74480"/>
        <dbReference type="EC" id="2.1.1.33"/>
    </reaction>
</comment>
<proteinExistence type="predicted"/>
<keyword evidence="6 11" id="KW-0489">Methyltransferase</keyword>
<feature type="domain" description="Tetrapyrrole methylase" evidence="10">
    <location>
        <begin position="7"/>
        <end position="185"/>
    </location>
</feature>
<organism evidence="11 12">
    <name type="scientific">Candidatus Johnevansia muelleri</name>
    <dbReference type="NCBI Taxonomy" id="1495769"/>
    <lineage>
        <taxon>Bacteria</taxon>
        <taxon>Pseudomonadati</taxon>
        <taxon>Pseudomonadota</taxon>
        <taxon>Gammaproteobacteria</taxon>
        <taxon>Candidatus Johnevansiales</taxon>
        <taxon>Candidatus Johnevansiaceae</taxon>
        <taxon>Candidatus Johnevansia</taxon>
    </lineage>
</organism>
<dbReference type="Proteomes" id="UP000032420">
    <property type="component" value="Chromosome I"/>
</dbReference>
<dbReference type="CDD" id="cd02440">
    <property type="entry name" value="AdoMet_MTases"/>
    <property type="match status" value="1"/>
</dbReference>